<comment type="catalytic activity">
    <reaction evidence="1">
        <text>ATP + protein L-histidine = ADP + protein N-phospho-L-histidine.</text>
        <dbReference type="EC" id="2.7.13.3"/>
    </reaction>
</comment>
<comment type="caution">
    <text evidence="19">The sequence shown here is derived from an EMBL/GenBank/DDBJ whole genome shotgun (WGS) entry which is preliminary data.</text>
</comment>
<dbReference type="Gene3D" id="1.20.5.1040">
    <property type="entry name" value="Sensor protein qsec"/>
    <property type="match status" value="2"/>
</dbReference>
<evidence type="ECO:0000259" key="18">
    <source>
        <dbReference type="PROSITE" id="PS50885"/>
    </source>
</evidence>
<dbReference type="GO" id="GO:0016301">
    <property type="term" value="F:kinase activity"/>
    <property type="evidence" value="ECO:0007669"/>
    <property type="project" value="UniProtKB-KW"/>
</dbReference>
<dbReference type="PANTHER" id="PTHR45436:SF14">
    <property type="entry name" value="SENSOR PROTEIN QSEC"/>
    <property type="match status" value="1"/>
</dbReference>
<evidence type="ECO:0000256" key="9">
    <source>
        <dbReference type="ARBA" id="ARBA00022692"/>
    </source>
</evidence>
<keyword evidence="14" id="KW-0902">Two-component regulatory system</keyword>
<keyword evidence="5" id="KW-1003">Cell membrane</keyword>
<evidence type="ECO:0000256" key="15">
    <source>
        <dbReference type="ARBA" id="ARBA00023136"/>
    </source>
</evidence>
<keyword evidence="7" id="KW-0597">Phosphoprotein</keyword>
<evidence type="ECO:0000256" key="7">
    <source>
        <dbReference type="ARBA" id="ARBA00022553"/>
    </source>
</evidence>
<dbReference type="InterPro" id="IPR036890">
    <property type="entry name" value="HATPase_C_sf"/>
</dbReference>
<keyword evidence="12" id="KW-0067">ATP-binding</keyword>
<keyword evidence="9 16" id="KW-0812">Transmembrane</keyword>
<dbReference type="CDD" id="cd00082">
    <property type="entry name" value="HisKA"/>
    <property type="match status" value="1"/>
</dbReference>
<dbReference type="InterPro" id="IPR003661">
    <property type="entry name" value="HisK_dim/P_dom"/>
</dbReference>
<keyword evidence="8" id="KW-0808">Transferase</keyword>
<dbReference type="PANTHER" id="PTHR45436">
    <property type="entry name" value="SENSOR HISTIDINE KINASE YKOH"/>
    <property type="match status" value="1"/>
</dbReference>
<evidence type="ECO:0000313" key="20">
    <source>
        <dbReference type="Proteomes" id="UP000078407"/>
    </source>
</evidence>
<name>A0ABX2WEG3_9ENTR</name>
<dbReference type="Pfam" id="PF00512">
    <property type="entry name" value="HisKA"/>
    <property type="match status" value="1"/>
</dbReference>
<dbReference type="Pfam" id="PF02518">
    <property type="entry name" value="HATPase_c"/>
    <property type="match status" value="1"/>
</dbReference>
<protein>
    <recommendedName>
        <fullName evidence="4">Sensor protein QseC</fullName>
        <ecNumber evidence="3">2.7.13.3</ecNumber>
    </recommendedName>
</protein>
<dbReference type="InterPro" id="IPR005467">
    <property type="entry name" value="His_kinase_dom"/>
</dbReference>
<evidence type="ECO:0000256" key="3">
    <source>
        <dbReference type="ARBA" id="ARBA00012438"/>
    </source>
</evidence>
<dbReference type="InterPro" id="IPR036097">
    <property type="entry name" value="HisK_dim/P_sf"/>
</dbReference>
<feature type="transmembrane region" description="Helical" evidence="16">
    <location>
        <begin position="169"/>
        <end position="189"/>
    </location>
</feature>
<feature type="transmembrane region" description="Helical" evidence="16">
    <location>
        <begin position="12"/>
        <end position="33"/>
    </location>
</feature>
<evidence type="ECO:0000256" key="13">
    <source>
        <dbReference type="ARBA" id="ARBA00022989"/>
    </source>
</evidence>
<gene>
    <name evidence="19" type="ORF">M976_00202</name>
</gene>
<dbReference type="InterPro" id="IPR050428">
    <property type="entry name" value="TCS_sensor_his_kinase"/>
</dbReference>
<accession>A0ABX2WEG3</accession>
<reference evidence="19 20" key="1">
    <citation type="submission" date="2016-04" db="EMBL/GenBank/DDBJ databases">
        <title>ATOL: Assembling a taxonomically balanced genome-scale reconstruction of the evolutionary history of the Enterobacteriaceae.</title>
        <authorList>
            <person name="Plunkett G.III."/>
            <person name="Neeno-Eckwall E.C."/>
            <person name="Glasner J.D."/>
            <person name="Perna N.T."/>
        </authorList>
    </citation>
    <scope>NUCLEOTIDE SEQUENCE [LARGE SCALE GENOMIC DNA]</scope>
    <source>
        <strain evidence="19 20">ATCC 51602</strain>
    </source>
</reference>
<proteinExistence type="predicted"/>
<sequence length="451" mass="50631">MIKTLTQSLRARLIAGYILLTLVAWVGASIAAWHQTSKTLNKLFDTQQVLFAKRLSALELDGVQGDAQLPRTKTMISNHRGKQDDDTLAFAIYTADGKLLLNDGDNGRNLIWRYQRDGFTDGKLAGDDDMWRMVWVTTPDGKYRIVVGQEWEYREDLALDIVLSQITPWLIALPLILLLLVWLVSRALAPLHKLANQLRTRKPDDDRELPTQTLPQEVRPLVIALNQLFSRTGELMQRERRFTSDAAHELRSPLAALKVQAEVAQLAQHDEPVRDHALNNLSAGIDRATRLVDQLLTLSRLDSLASLDDVQEVAFQLLLQNAVMDAWHEALRAGIDIRLDVQDPSVKRQGQPLLLSLMVRNLLDNAIRYSPRGCVVDVVLQSHEITITDNGPGVSPEFLTSLGERFFRPPGQEKTGSGLGLSIVRRIASLHGMQALFMNTSNGGFEVRIRW</sequence>
<dbReference type="SMART" id="SM00387">
    <property type="entry name" value="HATPase_c"/>
    <property type="match status" value="1"/>
</dbReference>
<dbReference type="PROSITE" id="PS50885">
    <property type="entry name" value="HAMP"/>
    <property type="match status" value="1"/>
</dbReference>
<dbReference type="RefSeq" id="WP_064540082.1">
    <property type="nucleotide sequence ID" value="NZ_LXEQ01000001.1"/>
</dbReference>
<keyword evidence="20" id="KW-1185">Reference proteome</keyword>
<evidence type="ECO:0000256" key="16">
    <source>
        <dbReference type="SAM" id="Phobius"/>
    </source>
</evidence>
<feature type="domain" description="Histidine kinase" evidence="17">
    <location>
        <begin position="245"/>
        <end position="451"/>
    </location>
</feature>
<dbReference type="InterPro" id="IPR003594">
    <property type="entry name" value="HATPase_dom"/>
</dbReference>
<evidence type="ECO:0000256" key="8">
    <source>
        <dbReference type="ARBA" id="ARBA00022679"/>
    </source>
</evidence>
<dbReference type="SMART" id="SM00388">
    <property type="entry name" value="HisKA"/>
    <property type="match status" value="1"/>
</dbReference>
<evidence type="ECO:0000256" key="4">
    <source>
        <dbReference type="ARBA" id="ARBA00017234"/>
    </source>
</evidence>
<dbReference type="InterPro" id="IPR059132">
    <property type="entry name" value="QseC"/>
</dbReference>
<dbReference type="PROSITE" id="PS50109">
    <property type="entry name" value="HIS_KIN"/>
    <property type="match status" value="1"/>
</dbReference>
<dbReference type="SUPFAM" id="SSF47384">
    <property type="entry name" value="Homodimeric domain of signal transducing histidine kinase"/>
    <property type="match status" value="1"/>
</dbReference>
<keyword evidence="15 16" id="KW-0472">Membrane</keyword>
<keyword evidence="10" id="KW-0547">Nucleotide-binding</keyword>
<evidence type="ECO:0000256" key="11">
    <source>
        <dbReference type="ARBA" id="ARBA00022777"/>
    </source>
</evidence>
<evidence type="ECO:0000256" key="1">
    <source>
        <dbReference type="ARBA" id="ARBA00000085"/>
    </source>
</evidence>
<comment type="subcellular location">
    <subcellularLocation>
        <location evidence="2">Cell inner membrane</location>
        <topology evidence="2">Multi-pass membrane protein</topology>
    </subcellularLocation>
</comment>
<dbReference type="PRINTS" id="PR00344">
    <property type="entry name" value="BCTRLSENSOR"/>
</dbReference>
<evidence type="ECO:0000256" key="2">
    <source>
        <dbReference type="ARBA" id="ARBA00004429"/>
    </source>
</evidence>
<evidence type="ECO:0000259" key="17">
    <source>
        <dbReference type="PROSITE" id="PS50109"/>
    </source>
</evidence>
<dbReference type="Gene3D" id="3.30.565.10">
    <property type="entry name" value="Histidine kinase-like ATPase, C-terminal domain"/>
    <property type="match status" value="1"/>
</dbReference>
<evidence type="ECO:0000256" key="14">
    <source>
        <dbReference type="ARBA" id="ARBA00023012"/>
    </source>
</evidence>
<dbReference type="InterPro" id="IPR004358">
    <property type="entry name" value="Sig_transdc_His_kin-like_C"/>
</dbReference>
<dbReference type="SUPFAM" id="SSF55874">
    <property type="entry name" value="ATPase domain of HSP90 chaperone/DNA topoisomerase II/histidine kinase"/>
    <property type="match status" value="1"/>
</dbReference>
<keyword evidence="13 16" id="KW-1133">Transmembrane helix</keyword>
<evidence type="ECO:0000313" key="19">
    <source>
        <dbReference type="EMBL" id="OAT33455.1"/>
    </source>
</evidence>
<evidence type="ECO:0000256" key="10">
    <source>
        <dbReference type="ARBA" id="ARBA00022741"/>
    </source>
</evidence>
<dbReference type="Pfam" id="PF08521">
    <property type="entry name" value="2CSK_N"/>
    <property type="match status" value="1"/>
</dbReference>
<keyword evidence="11 19" id="KW-0418">Kinase</keyword>
<dbReference type="EC" id="2.7.13.3" evidence="3"/>
<feature type="domain" description="HAMP" evidence="18">
    <location>
        <begin position="185"/>
        <end position="237"/>
    </location>
</feature>
<evidence type="ECO:0000256" key="5">
    <source>
        <dbReference type="ARBA" id="ARBA00022475"/>
    </source>
</evidence>
<evidence type="ECO:0000256" key="12">
    <source>
        <dbReference type="ARBA" id="ARBA00022840"/>
    </source>
</evidence>
<dbReference type="Gene3D" id="1.10.287.130">
    <property type="match status" value="1"/>
</dbReference>
<dbReference type="Proteomes" id="UP000078407">
    <property type="component" value="Unassembled WGS sequence"/>
</dbReference>
<organism evidence="19 20">
    <name type="scientific">Buttiauxella ferragutiae ATCC 51602</name>
    <dbReference type="NCBI Taxonomy" id="1354252"/>
    <lineage>
        <taxon>Bacteria</taxon>
        <taxon>Pseudomonadati</taxon>
        <taxon>Pseudomonadota</taxon>
        <taxon>Gammaproteobacteria</taxon>
        <taxon>Enterobacterales</taxon>
        <taxon>Enterobacteriaceae</taxon>
        <taxon>Buttiauxella</taxon>
    </lineage>
</organism>
<dbReference type="EMBL" id="LXEQ01000001">
    <property type="protein sequence ID" value="OAT33455.1"/>
    <property type="molecule type" value="Genomic_DNA"/>
</dbReference>
<dbReference type="NCBIfam" id="NF007664">
    <property type="entry name" value="PRK10337.1"/>
    <property type="match status" value="1"/>
</dbReference>
<dbReference type="InterPro" id="IPR013727">
    <property type="entry name" value="2CSK_N"/>
</dbReference>
<evidence type="ECO:0000256" key="6">
    <source>
        <dbReference type="ARBA" id="ARBA00022519"/>
    </source>
</evidence>
<keyword evidence="6" id="KW-0997">Cell inner membrane</keyword>
<dbReference type="InterPro" id="IPR003660">
    <property type="entry name" value="HAMP_dom"/>
</dbReference>